<proteinExistence type="predicted"/>
<organism evidence="3 4">
    <name type="scientific">Apiospora marii</name>
    <dbReference type="NCBI Taxonomy" id="335849"/>
    <lineage>
        <taxon>Eukaryota</taxon>
        <taxon>Fungi</taxon>
        <taxon>Dikarya</taxon>
        <taxon>Ascomycota</taxon>
        <taxon>Pezizomycotina</taxon>
        <taxon>Sordariomycetes</taxon>
        <taxon>Xylariomycetidae</taxon>
        <taxon>Amphisphaeriales</taxon>
        <taxon>Apiosporaceae</taxon>
        <taxon>Apiospora</taxon>
    </lineage>
</organism>
<dbReference type="CDD" id="cd20273">
    <property type="entry name" value="Complex1_LYR_unchar"/>
    <property type="match status" value="1"/>
</dbReference>
<protein>
    <recommendedName>
        <fullName evidence="2">Complex 1 LYR protein domain-containing protein</fullName>
    </recommendedName>
</protein>
<reference evidence="3 4" key="1">
    <citation type="submission" date="2023-01" db="EMBL/GenBank/DDBJ databases">
        <title>Analysis of 21 Apiospora genomes using comparative genomics revels a genus with tremendous synthesis potential of carbohydrate active enzymes and secondary metabolites.</title>
        <authorList>
            <person name="Sorensen T."/>
        </authorList>
    </citation>
    <scope>NUCLEOTIDE SEQUENCE [LARGE SCALE GENOMIC DNA]</scope>
    <source>
        <strain evidence="3 4">CBS 20057</strain>
    </source>
</reference>
<name>A0ABR1RVI2_9PEZI</name>
<dbReference type="Proteomes" id="UP001396898">
    <property type="component" value="Unassembled WGS sequence"/>
</dbReference>
<feature type="region of interest" description="Disordered" evidence="1">
    <location>
        <begin position="342"/>
        <end position="389"/>
    </location>
</feature>
<keyword evidence="4" id="KW-1185">Reference proteome</keyword>
<dbReference type="EMBL" id="JAQQWI010000010">
    <property type="protein sequence ID" value="KAK8018973.1"/>
    <property type="molecule type" value="Genomic_DNA"/>
</dbReference>
<feature type="compositionally biased region" description="Pro residues" evidence="1">
    <location>
        <begin position="168"/>
        <end position="177"/>
    </location>
</feature>
<dbReference type="InterPro" id="IPR046896">
    <property type="entry name" value="Cup1-like_N"/>
</dbReference>
<feature type="compositionally biased region" description="Basic and acidic residues" evidence="1">
    <location>
        <begin position="342"/>
        <end position="362"/>
    </location>
</feature>
<dbReference type="InterPro" id="IPR008011">
    <property type="entry name" value="Complex1_LYR_dom"/>
</dbReference>
<sequence length="389" mass="43494">MPAKWTSSSHFVPARNSRHRTACLALYKALLAVAPKVPLPADLATAFGTKRNPIAHQVRSAFRRNRADTSPRLVYPALQAGYRMLALLSRAAATATTAEEEATPAASTTSSSSPEHAAIESFLRARLAKRHATLAAKLVHPPNSRNPPAPSSAPREGTRPLLVKVSPPATPANPFPVPEYATPNRPLPQSQLGHSRAKSVDGVRGRRQVPRLEMAGDFPFLRLTKPQPALLSRVLHQKNKKRVERVAAWTQFKEEDMLDAQEEDAWEQTLARTAQLSLEEGGADGPDETYEATIREHGLQYLSDVLNHEREDSVARADAMRDLINAEKALREQEEEAYRLERRRWWEENRKNEEMQQKEKNKTGSPNDSGAEQPRQRGHPRRGLVEHHI</sequence>
<accession>A0ABR1RVI2</accession>
<evidence type="ECO:0000256" key="1">
    <source>
        <dbReference type="SAM" id="MobiDB-lite"/>
    </source>
</evidence>
<gene>
    <name evidence="3" type="ORF">PG991_008163</name>
</gene>
<evidence type="ECO:0000313" key="3">
    <source>
        <dbReference type="EMBL" id="KAK8018973.1"/>
    </source>
</evidence>
<evidence type="ECO:0000259" key="2">
    <source>
        <dbReference type="Pfam" id="PF05347"/>
    </source>
</evidence>
<comment type="caution">
    <text evidence="3">The sequence shown here is derived from an EMBL/GenBank/DDBJ whole genome shotgun (WGS) entry which is preliminary data.</text>
</comment>
<feature type="domain" description="Complex 1 LYR protein" evidence="2">
    <location>
        <begin position="22"/>
        <end position="85"/>
    </location>
</feature>
<dbReference type="Pfam" id="PF05347">
    <property type="entry name" value="Complex1_LYR"/>
    <property type="match status" value="1"/>
</dbReference>
<feature type="region of interest" description="Disordered" evidence="1">
    <location>
        <begin position="135"/>
        <end position="204"/>
    </location>
</feature>
<evidence type="ECO:0000313" key="4">
    <source>
        <dbReference type="Proteomes" id="UP001396898"/>
    </source>
</evidence>